<keyword evidence="2 5" id="KW-0812">Transmembrane</keyword>
<feature type="transmembrane region" description="Helical" evidence="5">
    <location>
        <begin position="25"/>
        <end position="49"/>
    </location>
</feature>
<feature type="transmembrane region" description="Helical" evidence="5">
    <location>
        <begin position="55"/>
        <end position="75"/>
    </location>
</feature>
<keyword evidence="4 5" id="KW-0472">Membrane</keyword>
<keyword evidence="3 5" id="KW-1133">Transmembrane helix</keyword>
<comment type="subcellular location">
    <subcellularLocation>
        <location evidence="1">Membrane</location>
        <topology evidence="1">Multi-pass membrane protein</topology>
    </subcellularLocation>
</comment>
<evidence type="ECO:0000256" key="5">
    <source>
        <dbReference type="SAM" id="Phobius"/>
    </source>
</evidence>
<keyword evidence="8" id="KW-1185">Reference proteome</keyword>
<dbReference type="Proteomes" id="UP000679220">
    <property type="component" value="Unassembled WGS sequence"/>
</dbReference>
<evidence type="ECO:0000313" key="8">
    <source>
        <dbReference type="Proteomes" id="UP000679220"/>
    </source>
</evidence>
<dbReference type="InterPro" id="IPR010432">
    <property type="entry name" value="RDD"/>
</dbReference>
<sequence>MENISISTTQNVNIDYQLASVGDRIFAYIIDGFIQFFYSVIIFFAFVVGMNVTEWWIGLFFLPVVFYHLLCEAFLNGQSFGKMMLKIRAAKIDGSELRFIDCFLRWLFRIVDFSLPIGGVLVGFLAIIIGGKGQRVGDIVAKTTVLKIDPKGSLTATAYVEVEDDYQPRYPEVSVLSDNDLQTVKEVLNIAAKDNSYNSIGAPHPLVLKTKEVVLKKMKIETKQPAKEFLSTVLKDYNYYHR</sequence>
<evidence type="ECO:0000256" key="1">
    <source>
        <dbReference type="ARBA" id="ARBA00004141"/>
    </source>
</evidence>
<comment type="caution">
    <text evidence="7">The sequence shown here is derived from an EMBL/GenBank/DDBJ whole genome shotgun (WGS) entry which is preliminary data.</text>
</comment>
<evidence type="ECO:0000256" key="4">
    <source>
        <dbReference type="ARBA" id="ARBA00023136"/>
    </source>
</evidence>
<proteinExistence type="predicted"/>
<dbReference type="RefSeq" id="WP_212191582.1">
    <property type="nucleotide sequence ID" value="NZ_JAGTAR010000020.1"/>
</dbReference>
<dbReference type="AlphaFoldDB" id="A0A941F542"/>
<accession>A0A941F542</accession>
<evidence type="ECO:0000256" key="3">
    <source>
        <dbReference type="ARBA" id="ARBA00022989"/>
    </source>
</evidence>
<gene>
    <name evidence="7" type="ORF">KDU71_13340</name>
</gene>
<dbReference type="GO" id="GO:0016020">
    <property type="term" value="C:membrane"/>
    <property type="evidence" value="ECO:0007669"/>
    <property type="project" value="UniProtKB-SubCell"/>
</dbReference>
<evidence type="ECO:0000256" key="2">
    <source>
        <dbReference type="ARBA" id="ARBA00022692"/>
    </source>
</evidence>
<protein>
    <submittedName>
        <fullName evidence="7">RDD family protein</fullName>
    </submittedName>
</protein>
<evidence type="ECO:0000259" key="6">
    <source>
        <dbReference type="Pfam" id="PF06271"/>
    </source>
</evidence>
<feature type="transmembrane region" description="Helical" evidence="5">
    <location>
        <begin position="106"/>
        <end position="129"/>
    </location>
</feature>
<organism evidence="7 8">
    <name type="scientific">Carboxylicivirga sediminis</name>
    <dbReference type="NCBI Taxonomy" id="2006564"/>
    <lineage>
        <taxon>Bacteria</taxon>
        <taxon>Pseudomonadati</taxon>
        <taxon>Bacteroidota</taxon>
        <taxon>Bacteroidia</taxon>
        <taxon>Marinilabiliales</taxon>
        <taxon>Marinilabiliaceae</taxon>
        <taxon>Carboxylicivirga</taxon>
    </lineage>
</organism>
<dbReference type="PANTHER" id="PTHR38480:SF1">
    <property type="entry name" value="SLR0254 PROTEIN"/>
    <property type="match status" value="1"/>
</dbReference>
<feature type="domain" description="RDD" evidence="6">
    <location>
        <begin position="18"/>
        <end position="142"/>
    </location>
</feature>
<dbReference type="EMBL" id="JAGTAR010000020">
    <property type="protein sequence ID" value="MBR8536552.1"/>
    <property type="molecule type" value="Genomic_DNA"/>
</dbReference>
<dbReference type="PANTHER" id="PTHR38480">
    <property type="entry name" value="SLR0254 PROTEIN"/>
    <property type="match status" value="1"/>
</dbReference>
<dbReference type="Pfam" id="PF06271">
    <property type="entry name" value="RDD"/>
    <property type="match status" value="1"/>
</dbReference>
<reference evidence="7" key="2">
    <citation type="submission" date="2021-04" db="EMBL/GenBank/DDBJ databases">
        <authorList>
            <person name="Zhang T."/>
            <person name="Zhang Y."/>
            <person name="Lu D."/>
            <person name="Zuo D."/>
            <person name="Du Z."/>
        </authorList>
    </citation>
    <scope>NUCLEOTIDE SEQUENCE</scope>
    <source>
        <strain evidence="7">JR1</strain>
    </source>
</reference>
<reference evidence="7" key="1">
    <citation type="journal article" date="2018" name="Int. J. Syst. Evol. Microbiol.">
        <title>Carboxylicivirga sediminis sp. nov., isolated from coastal sediment.</title>
        <authorList>
            <person name="Wang F.Q."/>
            <person name="Ren L.H."/>
            <person name="Zou R.J."/>
            <person name="Sun Y.Z."/>
            <person name="Liu X.J."/>
            <person name="Jiang F."/>
            <person name="Liu L.J."/>
        </authorList>
    </citation>
    <scope>NUCLEOTIDE SEQUENCE</scope>
    <source>
        <strain evidence="7">JR1</strain>
    </source>
</reference>
<evidence type="ECO:0000313" key="7">
    <source>
        <dbReference type="EMBL" id="MBR8536552.1"/>
    </source>
</evidence>
<name>A0A941F542_9BACT</name>